<dbReference type="GO" id="GO:0047680">
    <property type="term" value="F:aryl-acylamidase activity"/>
    <property type="evidence" value="ECO:0007669"/>
    <property type="project" value="UniProtKB-EC"/>
</dbReference>
<gene>
    <name evidence="2" type="primary">aam_1</name>
    <name evidence="2" type="ORF">MSP8886_00302</name>
</gene>
<evidence type="ECO:0000259" key="1">
    <source>
        <dbReference type="Pfam" id="PF01425"/>
    </source>
</evidence>
<protein>
    <submittedName>
        <fullName evidence="2">Acylamidase</fullName>
        <ecNumber evidence="2">3.5.1.13</ecNumber>
    </submittedName>
</protein>
<reference evidence="2 3" key="1">
    <citation type="submission" date="2016-06" db="EMBL/GenBank/DDBJ databases">
        <authorList>
            <person name="Kjaerup R.B."/>
            <person name="Dalgaard T.S."/>
            <person name="Juul-Madsen H.R."/>
        </authorList>
    </citation>
    <scope>NUCLEOTIDE SEQUENCE [LARGE SCALE GENOMIC DNA]</scope>
    <source>
        <strain evidence="2 3">CECT 8886</strain>
    </source>
</reference>
<dbReference type="InterPro" id="IPR052739">
    <property type="entry name" value="FAAH2"/>
</dbReference>
<dbReference type="SUPFAM" id="SSF75304">
    <property type="entry name" value="Amidase signature (AS) enzymes"/>
    <property type="match status" value="1"/>
</dbReference>
<dbReference type="PANTHER" id="PTHR43372">
    <property type="entry name" value="FATTY-ACID AMIDE HYDROLASE"/>
    <property type="match status" value="1"/>
</dbReference>
<dbReference type="InterPro" id="IPR023631">
    <property type="entry name" value="Amidase_dom"/>
</dbReference>
<dbReference type="RefSeq" id="WP_217491197.1">
    <property type="nucleotide sequence ID" value="NZ_FLOB01000001.1"/>
</dbReference>
<dbReference type="AlphaFoldDB" id="A0A1A8T1J0"/>
<dbReference type="InterPro" id="IPR036928">
    <property type="entry name" value="AS_sf"/>
</dbReference>
<name>A0A1A8T1J0_9GAMM</name>
<accession>A0A1A8T1J0</accession>
<sequence>MSDYFINKNEATTSKVSNLMDEKTAVLTGPAHIMLRRLREKEFSATELLEWHFNRVDQLNGQLNIIVDQDRERAMAAARRVDRLRVLGKPIGVLAGLPMTIKDSFEVIGMKATCGLPNFANHRPQKDAVLVKRIRDAGASIFGKTNLPAGCGDHQSYNEVYGVTNNPWNIKHTVGGSSGGSAASLAAGFTALELGSDIGGSIRCPSHFCGVFGHKPTYGVLPVAGHIPPGPFATTPSQLTVMGPMARDASDLRLLFGVLCGLHESDESAAVDLPAQRYAHLHEYKVGVWLDAFPLDEGYAKAILQFVEDLRQEGVHVDVGVHPDIDPQNIHDTYLKTLFGVIGSRMEKDVKEAFLAQAQSFEGKPFAKELYEYTKNPAHESESVNQARAENSEKWEHFFQQYDVLICPVTSTVAFEHQLEGHGPSAQIGRVLTISGQQAPYLYNLSWPGLATLANLPATAMPTGYLVNGLPAGVQIIGGLYQDNTTLAFAEMAARQLNPFSCPPLSLENSVA</sequence>
<dbReference type="PANTHER" id="PTHR43372:SF4">
    <property type="entry name" value="FATTY-ACID AMIDE HYDROLASE 2"/>
    <property type="match status" value="1"/>
</dbReference>
<dbReference type="PIRSF" id="PIRSF001221">
    <property type="entry name" value="Amidase_fungi"/>
    <property type="match status" value="1"/>
</dbReference>
<dbReference type="STRING" id="1792290.MSP8886_00302"/>
<dbReference type="Pfam" id="PF01425">
    <property type="entry name" value="Amidase"/>
    <property type="match status" value="1"/>
</dbReference>
<feature type="domain" description="Amidase" evidence="1">
    <location>
        <begin position="47"/>
        <end position="487"/>
    </location>
</feature>
<dbReference type="GO" id="GO:0012505">
    <property type="term" value="C:endomembrane system"/>
    <property type="evidence" value="ECO:0007669"/>
    <property type="project" value="TreeGrafter"/>
</dbReference>
<evidence type="ECO:0000313" key="2">
    <source>
        <dbReference type="EMBL" id="SBS25521.1"/>
    </source>
</evidence>
<dbReference type="Gene3D" id="3.90.1300.10">
    <property type="entry name" value="Amidase signature (AS) domain"/>
    <property type="match status" value="1"/>
</dbReference>
<organism evidence="2 3">
    <name type="scientific">Marinomonas spartinae</name>
    <dbReference type="NCBI Taxonomy" id="1792290"/>
    <lineage>
        <taxon>Bacteria</taxon>
        <taxon>Pseudomonadati</taxon>
        <taxon>Pseudomonadota</taxon>
        <taxon>Gammaproteobacteria</taxon>
        <taxon>Oceanospirillales</taxon>
        <taxon>Oceanospirillaceae</taxon>
        <taxon>Marinomonas</taxon>
    </lineage>
</organism>
<keyword evidence="2" id="KW-0378">Hydrolase</keyword>
<dbReference type="Proteomes" id="UP000092544">
    <property type="component" value="Unassembled WGS sequence"/>
</dbReference>
<evidence type="ECO:0000313" key="3">
    <source>
        <dbReference type="Proteomes" id="UP000092544"/>
    </source>
</evidence>
<dbReference type="EC" id="3.5.1.13" evidence="2"/>
<proteinExistence type="predicted"/>
<keyword evidence="3" id="KW-1185">Reference proteome</keyword>
<dbReference type="EMBL" id="FLOB01000001">
    <property type="protein sequence ID" value="SBS25521.1"/>
    <property type="molecule type" value="Genomic_DNA"/>
</dbReference>